<dbReference type="KEGG" id="rsin:B6N60_04368"/>
<evidence type="ECO:0000313" key="2">
    <source>
        <dbReference type="Proteomes" id="UP000683511"/>
    </source>
</evidence>
<proteinExistence type="predicted"/>
<protein>
    <submittedName>
        <fullName evidence="1">Uncharacterized protein</fullName>
    </submittedName>
</protein>
<evidence type="ECO:0000313" key="1">
    <source>
        <dbReference type="EMBL" id="QXE25648.1"/>
    </source>
</evidence>
<reference evidence="1" key="1">
    <citation type="submission" date="2017-04" db="EMBL/GenBank/DDBJ databases">
        <title>Genome deletions in a multicellular cyanobacterial endosymbiont for morphological adaptation in marine diatoms.</title>
        <authorList>
            <person name="Wang Y."/>
            <person name="Gao H."/>
            <person name="Li R."/>
            <person name="Xu X."/>
        </authorList>
    </citation>
    <scope>NUCLEOTIDE SEQUENCE</scope>
    <source>
        <strain evidence="1">FACHB 800</strain>
    </source>
</reference>
<organism evidence="1 2">
    <name type="scientific">Richelia sinica FACHB-800</name>
    <dbReference type="NCBI Taxonomy" id="1357546"/>
    <lineage>
        <taxon>Bacteria</taxon>
        <taxon>Bacillati</taxon>
        <taxon>Cyanobacteriota</taxon>
        <taxon>Cyanophyceae</taxon>
        <taxon>Nostocales</taxon>
        <taxon>Nostocaceae</taxon>
        <taxon>Richelia</taxon>
    </lineage>
</organism>
<sequence length="35" mass="3855">MSDRTSLHPHQAIVYGLGTFPASSPAIRLLNFDKN</sequence>
<name>A0A975Y6U3_9NOST</name>
<dbReference type="AlphaFoldDB" id="A0A975Y6U3"/>
<dbReference type="Proteomes" id="UP000683511">
    <property type="component" value="Chromosome"/>
</dbReference>
<accession>A0A975Y6U3</accession>
<dbReference type="EMBL" id="CP021056">
    <property type="protein sequence ID" value="QXE25648.1"/>
    <property type="molecule type" value="Genomic_DNA"/>
</dbReference>
<gene>
    <name evidence="1" type="ORF">B6N60_04368</name>
</gene>
<keyword evidence="2" id="KW-1185">Reference proteome</keyword>